<dbReference type="RefSeq" id="WP_100676868.1">
    <property type="nucleotide sequence ID" value="NZ_NIPO01000001.1"/>
</dbReference>
<protein>
    <recommendedName>
        <fullName evidence="4">Beta-carotene 15,15'-monooxygenase</fullName>
    </recommendedName>
</protein>
<dbReference type="InterPro" id="IPR045625">
    <property type="entry name" value="DUF6427"/>
</dbReference>
<proteinExistence type="predicted"/>
<evidence type="ECO:0000313" key="3">
    <source>
        <dbReference type="Proteomes" id="UP000231960"/>
    </source>
</evidence>
<evidence type="ECO:0000256" key="1">
    <source>
        <dbReference type="SAM" id="Phobius"/>
    </source>
</evidence>
<feature type="transmembrane region" description="Helical" evidence="1">
    <location>
        <begin position="77"/>
        <end position="107"/>
    </location>
</feature>
<feature type="transmembrane region" description="Helical" evidence="1">
    <location>
        <begin position="127"/>
        <end position="154"/>
    </location>
</feature>
<keyword evidence="1" id="KW-0472">Membrane</keyword>
<feature type="transmembrane region" description="Helical" evidence="1">
    <location>
        <begin position="294"/>
        <end position="314"/>
    </location>
</feature>
<feature type="transmembrane region" description="Helical" evidence="1">
    <location>
        <begin position="265"/>
        <end position="282"/>
    </location>
</feature>
<sequence>MVLNALFEKNKPISYVAIALLLFVVYAIDLSVEPDFTHTLLGWLKMVSLSLLVVVSVLLVQFIIYKNKLSEQNMYALFFYTCFLILFQTFFNNSSAILGNFFALLAIRRVFSMSSLVQLKLKIFDASLWIFIAVIFEPWCILYLVLLFFCIVWYRSNDYKNWLIPVVSATAISTIFYTYSLFAGFSFFGFWEEHFTTDFNFSYFENTYQNIALAVFSSVACLFFFAKIMTIRNIPLSEHHNYYKILLCFLIGAGIYVLSDDKNNGLLVFCFFPLAVLGANYVERLPKIWIKETVLVGILIISLVIFILQIPLILQGR</sequence>
<keyword evidence="1" id="KW-0812">Transmembrane</keyword>
<feature type="transmembrane region" description="Helical" evidence="1">
    <location>
        <begin position="166"/>
        <end position="191"/>
    </location>
</feature>
<feature type="transmembrane region" description="Helical" evidence="1">
    <location>
        <begin position="242"/>
        <end position="259"/>
    </location>
</feature>
<organism evidence="2 3">
    <name type="scientific">Avrilella dinanensis</name>
    <dbReference type="NCBI Taxonomy" id="2008672"/>
    <lineage>
        <taxon>Bacteria</taxon>
        <taxon>Pseudomonadati</taxon>
        <taxon>Bacteroidota</taxon>
        <taxon>Flavobacteriia</taxon>
        <taxon>Flavobacteriales</taxon>
        <taxon>Flavobacteriaceae</taxon>
        <taxon>Avrilella</taxon>
    </lineage>
</organism>
<dbReference type="OrthoDB" id="1439867at2"/>
<keyword evidence="1" id="KW-1133">Transmembrane helix</keyword>
<feature type="transmembrane region" description="Helical" evidence="1">
    <location>
        <begin position="40"/>
        <end position="65"/>
    </location>
</feature>
<reference evidence="2 3" key="1">
    <citation type="submission" date="2017-06" db="EMBL/GenBank/DDBJ databases">
        <title>Description of Avrilella dinanensis gen. nov. sp. nov.</title>
        <authorList>
            <person name="Leyer C."/>
            <person name="Sassi M."/>
            <person name="Minet J."/>
            <person name="Kayal S."/>
            <person name="Cattoir V."/>
        </authorList>
    </citation>
    <scope>NUCLEOTIDE SEQUENCE [LARGE SCALE GENOMIC DNA]</scope>
    <source>
        <strain evidence="2 3">UR159</strain>
    </source>
</reference>
<feature type="transmembrane region" description="Helical" evidence="1">
    <location>
        <begin position="12"/>
        <end position="28"/>
    </location>
</feature>
<gene>
    <name evidence="2" type="ORF">CDL10_01385</name>
</gene>
<evidence type="ECO:0000313" key="2">
    <source>
        <dbReference type="EMBL" id="PJR03299.1"/>
    </source>
</evidence>
<feature type="transmembrane region" description="Helical" evidence="1">
    <location>
        <begin position="211"/>
        <end position="230"/>
    </location>
</feature>
<dbReference type="AlphaFoldDB" id="A0A2M9R362"/>
<name>A0A2M9R362_9FLAO</name>
<accession>A0A2M9R362</accession>
<keyword evidence="3" id="KW-1185">Reference proteome</keyword>
<comment type="caution">
    <text evidence="2">The sequence shown here is derived from an EMBL/GenBank/DDBJ whole genome shotgun (WGS) entry which is preliminary data.</text>
</comment>
<dbReference type="EMBL" id="NIPO01000001">
    <property type="protein sequence ID" value="PJR03299.1"/>
    <property type="molecule type" value="Genomic_DNA"/>
</dbReference>
<dbReference type="Proteomes" id="UP000231960">
    <property type="component" value="Unassembled WGS sequence"/>
</dbReference>
<evidence type="ECO:0008006" key="4">
    <source>
        <dbReference type="Google" id="ProtNLM"/>
    </source>
</evidence>
<dbReference type="Pfam" id="PF19992">
    <property type="entry name" value="DUF6427"/>
    <property type="match status" value="1"/>
</dbReference>